<dbReference type="EMBL" id="SIHJ01000011">
    <property type="protein sequence ID" value="TWT29170.1"/>
    <property type="molecule type" value="Genomic_DNA"/>
</dbReference>
<accession>A0A5C5UUH0</accession>
<gene>
    <name evidence="2" type="ORF">KOR34_53090</name>
</gene>
<dbReference type="InterPro" id="IPR006448">
    <property type="entry name" value="Phage_term_ssu_P27"/>
</dbReference>
<dbReference type="NCBIfam" id="TIGR01558">
    <property type="entry name" value="sm_term_P27"/>
    <property type="match status" value="1"/>
</dbReference>
<sequence length="169" mass="18211">MAGVKGRSGPRAKPSAVHEMQGTARKDRHGGGVKAPRTVATLSPPRCLKLTAAEKAVFREVVELLDSVPGLLADVDAFVLGLLCEKVAERNELRKILKKEGRTCESKNGAPYQHPAVGQLNGAEKMILDIARDYGMNPVARDRLDVAAKTSTVETGNRFEQYLAAAMNC</sequence>
<evidence type="ECO:0000256" key="1">
    <source>
        <dbReference type="SAM" id="MobiDB-lite"/>
    </source>
</evidence>
<organism evidence="2 3">
    <name type="scientific">Posidoniimonas corsicana</name>
    <dbReference type="NCBI Taxonomy" id="1938618"/>
    <lineage>
        <taxon>Bacteria</taxon>
        <taxon>Pseudomonadati</taxon>
        <taxon>Planctomycetota</taxon>
        <taxon>Planctomycetia</taxon>
        <taxon>Pirellulales</taxon>
        <taxon>Lacipirellulaceae</taxon>
        <taxon>Posidoniimonas</taxon>
    </lineage>
</organism>
<evidence type="ECO:0000313" key="3">
    <source>
        <dbReference type="Proteomes" id="UP000316714"/>
    </source>
</evidence>
<reference evidence="2 3" key="1">
    <citation type="submission" date="2019-02" db="EMBL/GenBank/DDBJ databases">
        <title>Deep-cultivation of Planctomycetes and their phenomic and genomic characterization uncovers novel biology.</title>
        <authorList>
            <person name="Wiegand S."/>
            <person name="Jogler M."/>
            <person name="Boedeker C."/>
            <person name="Pinto D."/>
            <person name="Vollmers J."/>
            <person name="Rivas-Marin E."/>
            <person name="Kohn T."/>
            <person name="Peeters S.H."/>
            <person name="Heuer A."/>
            <person name="Rast P."/>
            <person name="Oberbeckmann S."/>
            <person name="Bunk B."/>
            <person name="Jeske O."/>
            <person name="Meyerdierks A."/>
            <person name="Storesund J.E."/>
            <person name="Kallscheuer N."/>
            <person name="Luecker S."/>
            <person name="Lage O.M."/>
            <person name="Pohl T."/>
            <person name="Merkel B.J."/>
            <person name="Hornburger P."/>
            <person name="Mueller R.-W."/>
            <person name="Bruemmer F."/>
            <person name="Labrenz M."/>
            <person name="Spormann A.M."/>
            <person name="Op Den Camp H."/>
            <person name="Overmann J."/>
            <person name="Amann R."/>
            <person name="Jetten M.S.M."/>
            <person name="Mascher T."/>
            <person name="Medema M.H."/>
            <person name="Devos D.P."/>
            <person name="Kaster A.-K."/>
            <person name="Ovreas L."/>
            <person name="Rohde M."/>
            <person name="Galperin M.Y."/>
            <person name="Jogler C."/>
        </authorList>
    </citation>
    <scope>NUCLEOTIDE SEQUENCE [LARGE SCALE GENOMIC DNA]</scope>
    <source>
        <strain evidence="2 3">KOR34</strain>
    </source>
</reference>
<keyword evidence="3" id="KW-1185">Reference proteome</keyword>
<dbReference type="Pfam" id="PF05119">
    <property type="entry name" value="Terminase_4"/>
    <property type="match status" value="1"/>
</dbReference>
<proteinExistence type="predicted"/>
<dbReference type="Proteomes" id="UP000316714">
    <property type="component" value="Unassembled WGS sequence"/>
</dbReference>
<dbReference type="AlphaFoldDB" id="A0A5C5UUH0"/>
<comment type="caution">
    <text evidence="2">The sequence shown here is derived from an EMBL/GenBank/DDBJ whole genome shotgun (WGS) entry which is preliminary data.</text>
</comment>
<feature type="region of interest" description="Disordered" evidence="1">
    <location>
        <begin position="1"/>
        <end position="38"/>
    </location>
</feature>
<name>A0A5C5UUH0_9BACT</name>
<protein>
    <submittedName>
        <fullName evidence="2">Phage terminase, small subunit</fullName>
    </submittedName>
</protein>
<evidence type="ECO:0000313" key="2">
    <source>
        <dbReference type="EMBL" id="TWT29170.1"/>
    </source>
</evidence>